<sequence length="114" mass="12203">MKLDLYWRKSKKVVARWKEVLDLDQMFKNNSDGSGSSRSSWGSFVASESEILTGLIFGMPGCAKSALCKEIQSVPGGLGDDRSIQSLMGDLIKGTNTEVGALGAVATETVATRD</sequence>
<dbReference type="GO" id="GO:0003972">
    <property type="term" value="F:RNA ligase (ATP) activity"/>
    <property type="evidence" value="ECO:0007669"/>
    <property type="project" value="InterPro"/>
</dbReference>
<dbReference type="InterPro" id="IPR038837">
    <property type="entry name" value="tRNA_ligase_1"/>
</dbReference>
<dbReference type="AlphaFoldDB" id="A0AAP0JZK9"/>
<reference evidence="1 2" key="1">
    <citation type="submission" date="2024-01" db="EMBL/GenBank/DDBJ databases">
        <title>Genome assemblies of Stephania.</title>
        <authorList>
            <person name="Yang L."/>
        </authorList>
    </citation>
    <scope>NUCLEOTIDE SEQUENCE [LARGE SCALE GENOMIC DNA]</scope>
    <source>
        <strain evidence="1">YNDBR</strain>
        <tissue evidence="1">Leaf</tissue>
    </source>
</reference>
<keyword evidence="2" id="KW-1185">Reference proteome</keyword>
<organism evidence="1 2">
    <name type="scientific">Stephania yunnanensis</name>
    <dbReference type="NCBI Taxonomy" id="152371"/>
    <lineage>
        <taxon>Eukaryota</taxon>
        <taxon>Viridiplantae</taxon>
        <taxon>Streptophyta</taxon>
        <taxon>Embryophyta</taxon>
        <taxon>Tracheophyta</taxon>
        <taxon>Spermatophyta</taxon>
        <taxon>Magnoliopsida</taxon>
        <taxon>Ranunculales</taxon>
        <taxon>Menispermaceae</taxon>
        <taxon>Menispermoideae</taxon>
        <taxon>Cissampelideae</taxon>
        <taxon>Stephania</taxon>
    </lineage>
</organism>
<evidence type="ECO:0000313" key="1">
    <source>
        <dbReference type="EMBL" id="KAK9143067.1"/>
    </source>
</evidence>
<gene>
    <name evidence="1" type="ORF">Syun_012467</name>
</gene>
<accession>A0AAP0JZK9</accession>
<dbReference type="GO" id="GO:0006388">
    <property type="term" value="P:tRNA splicing, via endonucleolytic cleavage and ligation"/>
    <property type="evidence" value="ECO:0007669"/>
    <property type="project" value="InterPro"/>
</dbReference>
<comment type="caution">
    <text evidence="1">The sequence shown here is derived from an EMBL/GenBank/DDBJ whole genome shotgun (WGS) entry which is preliminary data.</text>
</comment>
<evidence type="ECO:0000313" key="2">
    <source>
        <dbReference type="Proteomes" id="UP001420932"/>
    </source>
</evidence>
<dbReference type="PANTHER" id="PTHR35460">
    <property type="entry name" value="TRNA LIGASE 1"/>
    <property type="match status" value="1"/>
</dbReference>
<name>A0AAP0JZK9_9MAGN</name>
<protein>
    <submittedName>
        <fullName evidence="1">Uncharacterized protein</fullName>
    </submittedName>
</protein>
<dbReference type="EMBL" id="JBBNAF010000005">
    <property type="protein sequence ID" value="KAK9143067.1"/>
    <property type="molecule type" value="Genomic_DNA"/>
</dbReference>
<dbReference type="PANTHER" id="PTHR35460:SF1">
    <property type="entry name" value="TRNA LIGASE 1"/>
    <property type="match status" value="1"/>
</dbReference>
<proteinExistence type="predicted"/>
<dbReference type="Proteomes" id="UP001420932">
    <property type="component" value="Unassembled WGS sequence"/>
</dbReference>